<protein>
    <recommendedName>
        <fullName evidence="4">Phospholipase_D-nuclease N-terminal</fullName>
    </recommendedName>
</protein>
<accession>A0A7W3P4V1</accession>
<keyword evidence="1" id="KW-0812">Transmembrane</keyword>
<comment type="caution">
    <text evidence="2">The sequence shown here is derived from an EMBL/GenBank/DDBJ whole genome shotgun (WGS) entry which is preliminary data.</text>
</comment>
<evidence type="ECO:0000313" key="2">
    <source>
        <dbReference type="EMBL" id="MBA8793200.1"/>
    </source>
</evidence>
<feature type="transmembrane region" description="Helical" evidence="1">
    <location>
        <begin position="30"/>
        <end position="49"/>
    </location>
</feature>
<name>A0A7W3P4V1_9ACTN</name>
<sequence length="125" mass="13796">MTWVLLVALYVAAGIAAGWDARRKGWDDRIFMIITVVLGPIALLGMWFLPPKALRIGQPVRPASTITLDDGRQLKPGFVTVVRDTAVVDGEPVCLITAPSGSRHWVAQEALSRVGQPRLPWRRED</sequence>
<keyword evidence="1" id="KW-1133">Transmembrane helix</keyword>
<organism evidence="2 3">
    <name type="scientific">Microlunatus kandeliicorticis</name>
    <dbReference type="NCBI Taxonomy" id="1759536"/>
    <lineage>
        <taxon>Bacteria</taxon>
        <taxon>Bacillati</taxon>
        <taxon>Actinomycetota</taxon>
        <taxon>Actinomycetes</taxon>
        <taxon>Propionibacteriales</taxon>
        <taxon>Propionibacteriaceae</taxon>
        <taxon>Microlunatus</taxon>
    </lineage>
</organism>
<keyword evidence="1" id="KW-0472">Membrane</keyword>
<dbReference type="Proteomes" id="UP000523079">
    <property type="component" value="Unassembled WGS sequence"/>
</dbReference>
<proteinExistence type="predicted"/>
<dbReference type="RefSeq" id="WP_182558736.1">
    <property type="nucleotide sequence ID" value="NZ_JACGWT010000001.1"/>
</dbReference>
<evidence type="ECO:0008006" key="4">
    <source>
        <dbReference type="Google" id="ProtNLM"/>
    </source>
</evidence>
<evidence type="ECO:0000256" key="1">
    <source>
        <dbReference type="SAM" id="Phobius"/>
    </source>
</evidence>
<dbReference type="EMBL" id="JACGWT010000001">
    <property type="protein sequence ID" value="MBA8793200.1"/>
    <property type="molecule type" value="Genomic_DNA"/>
</dbReference>
<keyword evidence="3" id="KW-1185">Reference proteome</keyword>
<dbReference type="AlphaFoldDB" id="A0A7W3P4V1"/>
<gene>
    <name evidence="2" type="ORF">FHX74_000794</name>
</gene>
<evidence type="ECO:0000313" key="3">
    <source>
        <dbReference type="Proteomes" id="UP000523079"/>
    </source>
</evidence>
<reference evidence="2 3" key="1">
    <citation type="submission" date="2020-07" db="EMBL/GenBank/DDBJ databases">
        <title>Sequencing the genomes of 1000 actinobacteria strains.</title>
        <authorList>
            <person name="Klenk H.-P."/>
        </authorList>
    </citation>
    <scope>NUCLEOTIDE SEQUENCE [LARGE SCALE GENOMIC DNA]</scope>
    <source>
        <strain evidence="2 3">DSM 100723</strain>
    </source>
</reference>